<dbReference type="RefSeq" id="WP_118949339.1">
    <property type="nucleotide sequence ID" value="NZ_QBIU01000002.1"/>
</dbReference>
<gene>
    <name evidence="1" type="ORF">DCO61_11940</name>
</gene>
<organism evidence="1 2">
    <name type="scientific">Helicobacter saguini</name>
    <dbReference type="NCBI Taxonomy" id="1548018"/>
    <lineage>
        <taxon>Bacteria</taxon>
        <taxon>Pseudomonadati</taxon>
        <taxon>Campylobacterota</taxon>
        <taxon>Epsilonproteobacteria</taxon>
        <taxon>Campylobacterales</taxon>
        <taxon>Helicobacteraceae</taxon>
        <taxon>Helicobacter</taxon>
    </lineage>
</organism>
<protein>
    <submittedName>
        <fullName evidence="1">Uncharacterized protein</fullName>
    </submittedName>
</protein>
<accession>A0A6L7DFI4</accession>
<comment type="caution">
    <text evidence="1">The sequence shown here is derived from an EMBL/GenBank/DDBJ whole genome shotgun (WGS) entry which is preliminary data.</text>
</comment>
<evidence type="ECO:0000313" key="1">
    <source>
        <dbReference type="EMBL" id="MWV70673.1"/>
    </source>
</evidence>
<dbReference type="AlphaFoldDB" id="A0A6L7DFI4"/>
<dbReference type="Gene3D" id="3.40.50.150">
    <property type="entry name" value="Vaccinia Virus protein VP39"/>
    <property type="match status" value="1"/>
</dbReference>
<dbReference type="InterPro" id="IPR029063">
    <property type="entry name" value="SAM-dependent_MTases_sf"/>
</dbReference>
<evidence type="ECO:0000313" key="2">
    <source>
        <dbReference type="Proteomes" id="UP000477070"/>
    </source>
</evidence>
<dbReference type="EMBL" id="QBIU01000002">
    <property type="protein sequence ID" value="MWV70673.1"/>
    <property type="molecule type" value="Genomic_DNA"/>
</dbReference>
<name>A0A6L7DFI4_9HELI</name>
<proteinExistence type="predicted"/>
<dbReference type="SUPFAM" id="SSF53335">
    <property type="entry name" value="S-adenosyl-L-methionine-dependent methyltransferases"/>
    <property type="match status" value="1"/>
</dbReference>
<reference evidence="1 2" key="1">
    <citation type="submission" date="2019-12" db="EMBL/GenBank/DDBJ databases">
        <title>Multi-Generational Helicobacter saguini Isolates.</title>
        <authorList>
            <person name="Mannion A."/>
            <person name="Shen Z."/>
            <person name="Fox J.G."/>
        </authorList>
    </citation>
    <scope>NUCLEOTIDE SEQUENCE [LARGE SCALE GENOMIC DNA]</scope>
    <source>
        <strain evidence="2">16-048 (F4)</strain>
    </source>
</reference>
<sequence>MYSDKISELEVIKNVENDFFKSSKNGKDLNCNKMLGNIDFCVSYTIQSLYHNINFLWAEAKKGNDKDIIESLIQLILTIGKEKTYSDELPPAFLGAFDCEKIAFIEYHEIQHIFSQNDFNWNVAPSNHESKEFKQLYSELQSLLDSKKMLFYYEADSKILKEFIESNFVITNKNLKKIQIDKNNFIAIFRRWLEVVKPSISVEWELEKPEIVESDFYLADVLSKDNSTQEITKTLRILLQKDVYRINFNKSKSGRLNFGEVTFNDNQKKHTEFWNLYERPPKEKYWDYMIERRDLLVPLDIREEKGAFFTPQIWVYKAQEFLQKEFGENYQDEYYIWDCAAGTGNLLVNLVNENRIFASTIDPSDVNIMHKLAKNKSLNLLENHIFQFDFLNDCFFDKPCKEHIGKIDSKCEKCKELEKPCLKHQNFADSKCKKCKTSKVPQNLQNILRDSNKRKKLIIFINPPYAEASNRKTPMGTGKNRPEVALSNISEKYKDILGGAIRELFALFFTRIYKEISGCILASFSTLKYLNGQYYEKFREFFKAKFLRGFICPAYTFDNVNGHFAIGFLIWNLDSKDSIKKVTLDVFAPKGIVKLEEARELKNKNVEIFEYKKKKIKVHQKNQYISDFLATFKDKKGEKLAYLRMLGTDVSNSKSVFISNGLSQNDFNKHLYATFTKKNVIPYCVYFAVRYCVKHTWLNDKDQFLYPKDKWIKDSNFHNDCLAFALFHPKNRISLPYNLDSINHFIPFSEKEINAKRAFDSDFLYKFLQGKIKTDSIESSSPLKSRKAGIDIESNSLKGGWVGDRLDSLESKSKNIKKDSKKGKIIKVDSKLDSIFIPSSPLKFSQQAKAVFDAGREVFKYYHSQDFSNLTFHYDDGYDRSYNPNASLYDIKAHFQGFSLDSKGNPTKMNALQKCKDSHFADLITALNNALDELALNIESKTYEYEFLIE</sequence>
<dbReference type="Proteomes" id="UP000477070">
    <property type="component" value="Unassembled WGS sequence"/>
</dbReference>